<dbReference type="Pfam" id="PF20037">
    <property type="entry name" value="DUF6440"/>
    <property type="match status" value="1"/>
</dbReference>
<dbReference type="InterPro" id="IPR045515">
    <property type="entry name" value="DUF6440"/>
</dbReference>
<evidence type="ECO:0000259" key="1">
    <source>
        <dbReference type="Pfam" id="PF20037"/>
    </source>
</evidence>
<comment type="caution">
    <text evidence="2">The sequence shown here is derived from an EMBL/GenBank/DDBJ whole genome shotgun (WGS) entry which is preliminary data.</text>
</comment>
<evidence type="ECO:0000313" key="3">
    <source>
        <dbReference type="Proteomes" id="UP001238088"/>
    </source>
</evidence>
<proteinExistence type="predicted"/>
<dbReference type="EMBL" id="JAUSUB010000046">
    <property type="protein sequence ID" value="MDQ0273674.1"/>
    <property type="molecule type" value="Genomic_DNA"/>
</dbReference>
<organism evidence="2 3">
    <name type="scientific">Cytobacillus purgationiresistens</name>
    <dbReference type="NCBI Taxonomy" id="863449"/>
    <lineage>
        <taxon>Bacteria</taxon>
        <taxon>Bacillati</taxon>
        <taxon>Bacillota</taxon>
        <taxon>Bacilli</taxon>
        <taxon>Bacillales</taxon>
        <taxon>Bacillaceae</taxon>
        <taxon>Cytobacillus</taxon>
    </lineage>
</organism>
<accession>A0ABU0AQX8</accession>
<feature type="domain" description="DUF6440" evidence="1">
    <location>
        <begin position="8"/>
        <end position="45"/>
    </location>
</feature>
<reference evidence="2 3" key="1">
    <citation type="submission" date="2023-07" db="EMBL/GenBank/DDBJ databases">
        <title>Genomic Encyclopedia of Type Strains, Phase IV (KMG-IV): sequencing the most valuable type-strain genomes for metagenomic binning, comparative biology and taxonomic classification.</title>
        <authorList>
            <person name="Goeker M."/>
        </authorList>
    </citation>
    <scope>NUCLEOTIDE SEQUENCE [LARGE SCALE GENOMIC DNA]</scope>
    <source>
        <strain evidence="2 3">DSM 23494</strain>
    </source>
</reference>
<gene>
    <name evidence="2" type="ORF">J2S17_005606</name>
</gene>
<protein>
    <recommendedName>
        <fullName evidence="1">DUF6440 domain-containing protein</fullName>
    </recommendedName>
</protein>
<sequence>MENFSHGLITILVDVQTDVHYVHSWITSGGGGITPLLDENGEVIVEKPI</sequence>
<dbReference type="Proteomes" id="UP001238088">
    <property type="component" value="Unassembled WGS sequence"/>
</dbReference>
<evidence type="ECO:0000313" key="2">
    <source>
        <dbReference type="EMBL" id="MDQ0273674.1"/>
    </source>
</evidence>
<name>A0ABU0AQX8_9BACI</name>
<keyword evidence="3" id="KW-1185">Reference proteome</keyword>